<feature type="compositionally biased region" description="Polar residues" evidence="7">
    <location>
        <begin position="743"/>
        <end position="756"/>
    </location>
</feature>
<dbReference type="EMBL" id="JABFUD020000011">
    <property type="protein sequence ID" value="KAI5073027.1"/>
    <property type="molecule type" value="Genomic_DNA"/>
</dbReference>
<dbReference type="Proteomes" id="UP000886520">
    <property type="component" value="Chromosome 11"/>
</dbReference>
<feature type="compositionally biased region" description="Polar residues" evidence="7">
    <location>
        <begin position="495"/>
        <end position="504"/>
    </location>
</feature>
<reference evidence="9" key="1">
    <citation type="submission" date="2021-01" db="EMBL/GenBank/DDBJ databases">
        <title>Adiantum capillus-veneris genome.</title>
        <authorList>
            <person name="Fang Y."/>
            <person name="Liao Q."/>
        </authorList>
    </citation>
    <scope>NUCLEOTIDE SEQUENCE</scope>
    <source>
        <strain evidence="9">H3</strain>
        <tissue evidence="9">Leaf</tissue>
    </source>
</reference>
<feature type="compositionally biased region" description="Polar residues" evidence="7">
    <location>
        <begin position="533"/>
        <end position="546"/>
    </location>
</feature>
<keyword evidence="3" id="KW-0805">Transcription regulation</keyword>
<feature type="domain" description="Myb-like" evidence="8">
    <location>
        <begin position="383"/>
        <end position="447"/>
    </location>
</feature>
<feature type="region of interest" description="Disordered" evidence="7">
    <location>
        <begin position="495"/>
        <end position="549"/>
    </location>
</feature>
<feature type="region of interest" description="Disordered" evidence="7">
    <location>
        <begin position="209"/>
        <end position="247"/>
    </location>
</feature>
<dbReference type="CDD" id="cd12203">
    <property type="entry name" value="GT1"/>
    <property type="match status" value="2"/>
</dbReference>
<evidence type="ECO:0000259" key="8">
    <source>
        <dbReference type="PROSITE" id="PS50090"/>
    </source>
</evidence>
<dbReference type="InterPro" id="IPR001005">
    <property type="entry name" value="SANT/Myb"/>
</dbReference>
<dbReference type="FunFam" id="1.10.10.60:FF:000061">
    <property type="entry name" value="Trihelix transcription factor GT-2"/>
    <property type="match status" value="1"/>
</dbReference>
<comment type="caution">
    <text evidence="9">The sequence shown here is derived from an EMBL/GenBank/DDBJ whole genome shotgun (WGS) entry which is preliminary data.</text>
</comment>
<protein>
    <recommendedName>
        <fullName evidence="8">Myb-like domain-containing protein</fullName>
    </recommendedName>
</protein>
<dbReference type="GO" id="GO:0005634">
    <property type="term" value="C:nucleus"/>
    <property type="evidence" value="ECO:0007669"/>
    <property type="project" value="UniProtKB-SubCell"/>
</dbReference>
<dbReference type="InterPro" id="IPR044822">
    <property type="entry name" value="Myb_DNA-bind_4"/>
</dbReference>
<evidence type="ECO:0000256" key="3">
    <source>
        <dbReference type="ARBA" id="ARBA00023015"/>
    </source>
</evidence>
<dbReference type="PROSITE" id="PS50090">
    <property type="entry name" value="MYB_LIKE"/>
    <property type="match status" value="2"/>
</dbReference>
<accession>A0A9D4ZGC5</accession>
<evidence type="ECO:0000256" key="6">
    <source>
        <dbReference type="ARBA" id="ARBA00023242"/>
    </source>
</evidence>
<evidence type="ECO:0000313" key="9">
    <source>
        <dbReference type="EMBL" id="KAI5073027.1"/>
    </source>
</evidence>
<feature type="compositionally biased region" description="Low complexity" evidence="7">
    <location>
        <begin position="221"/>
        <end position="232"/>
    </location>
</feature>
<dbReference type="GO" id="GO:0003677">
    <property type="term" value="F:DNA binding"/>
    <property type="evidence" value="ECO:0007669"/>
    <property type="project" value="UniProtKB-KW"/>
</dbReference>
<keyword evidence="10" id="KW-1185">Reference proteome</keyword>
<gene>
    <name evidence="9" type="ORF">GOP47_0011040</name>
</gene>
<evidence type="ECO:0000313" key="10">
    <source>
        <dbReference type="Proteomes" id="UP000886520"/>
    </source>
</evidence>
<dbReference type="PANTHER" id="PTHR21654">
    <property type="entry name" value="FI21293P1"/>
    <property type="match status" value="1"/>
</dbReference>
<dbReference type="GO" id="GO:0010468">
    <property type="term" value="P:regulation of gene expression"/>
    <property type="evidence" value="ECO:0007669"/>
    <property type="project" value="UniProtKB-ARBA"/>
</dbReference>
<dbReference type="PANTHER" id="PTHR21654:SF84">
    <property type="entry name" value="SI:DKEY-66I24.7"/>
    <property type="match status" value="1"/>
</dbReference>
<sequence>MLLGLHHHQQLQQKTPSLLDSSSLHLPLPHHISLGSESASLAPAASKKQASTANGHDLAPHYKSLTVEDFVELSAAADDTDNASGCWHREETLALLRIKSEMEAVFHDSPAIKEALWEEVSRKLQESGFHRSAKKCKEKFENVHKYYKKTKDGKAEKQDGKAYLFQTELQAIYAASQERDVEAGEISAMAGGGDSAMIFASIEASEMQKLEGNTPAQAQEISPAPNSPSSISCGDPPVEPQLCGRKRKRNTSWRTMRSFFEDLATQLMERQDALHKKFLEAIEKREEERARREESYKRQEMARMSREQDLRVQEQVLAATRDAALVAFLQKVTGETFHLPEMATQSMTTEAAAAAAAAVAAGEVASTPSGELDVSTDCMKDGGIDANSRRWPKVEVLALIRVRTSLEPRFQEAGPKAQLWEEVSSSMVSLGFSRSAKRCKEKWENINKYYRKTKDNVGRKLRPENATKTCPYFHQLELLYERGILASPNSNKSACKLDGSQTSGELLESSSRDESQQTHEGSGSGIADHPPGSSISNVHMPSNLPTTVDGRGMVVDMARFPSTTCSSSGKVALLRDCAHVHDMGAIGNTVKSELGRFLSPSDQINVNCHPPQHFTASERSHEGQLPHEDNMSCSVSSGMLGVSSGSHSHFLREMMEIQQQPPLYENHQVDAHHNERGSTRMEMQNGDEEQDIEMRMQRQDEERAQVTDHGQSHHDSATLMALVHKLASSGGGGSSCGGPSSEFDLSSSPASSCGQV</sequence>
<proteinExistence type="predicted"/>
<evidence type="ECO:0000256" key="4">
    <source>
        <dbReference type="ARBA" id="ARBA00023125"/>
    </source>
</evidence>
<keyword evidence="4" id="KW-0238">DNA-binding</keyword>
<evidence type="ECO:0000256" key="2">
    <source>
        <dbReference type="ARBA" id="ARBA00022737"/>
    </source>
</evidence>
<keyword evidence="5" id="KW-0804">Transcription</keyword>
<keyword evidence="6" id="KW-0539">Nucleus</keyword>
<name>A0A9D4ZGC5_ADICA</name>
<organism evidence="9 10">
    <name type="scientific">Adiantum capillus-veneris</name>
    <name type="common">Maidenhair fern</name>
    <dbReference type="NCBI Taxonomy" id="13818"/>
    <lineage>
        <taxon>Eukaryota</taxon>
        <taxon>Viridiplantae</taxon>
        <taxon>Streptophyta</taxon>
        <taxon>Embryophyta</taxon>
        <taxon>Tracheophyta</taxon>
        <taxon>Polypodiopsida</taxon>
        <taxon>Polypodiidae</taxon>
        <taxon>Polypodiales</taxon>
        <taxon>Pteridineae</taxon>
        <taxon>Pteridaceae</taxon>
        <taxon>Vittarioideae</taxon>
        <taxon>Adiantum</taxon>
    </lineage>
</organism>
<evidence type="ECO:0000256" key="5">
    <source>
        <dbReference type="ARBA" id="ARBA00023163"/>
    </source>
</evidence>
<dbReference type="Pfam" id="PF13837">
    <property type="entry name" value="Myb_DNA-bind_4"/>
    <property type="match status" value="2"/>
</dbReference>
<feature type="compositionally biased region" description="Basic and acidic residues" evidence="7">
    <location>
        <begin position="697"/>
        <end position="716"/>
    </location>
</feature>
<dbReference type="SMART" id="SM00717">
    <property type="entry name" value="SANT"/>
    <property type="match status" value="2"/>
</dbReference>
<feature type="domain" description="Myb-like" evidence="8">
    <location>
        <begin position="79"/>
        <end position="144"/>
    </location>
</feature>
<dbReference type="FunFam" id="1.10.10.60:FF:000092">
    <property type="entry name" value="Trihelix transcription factor GT-2"/>
    <property type="match status" value="1"/>
</dbReference>
<dbReference type="OrthoDB" id="691673at2759"/>
<dbReference type="Gene3D" id="1.10.10.60">
    <property type="entry name" value="Homeodomain-like"/>
    <property type="match status" value="2"/>
</dbReference>
<evidence type="ECO:0000256" key="7">
    <source>
        <dbReference type="SAM" id="MobiDB-lite"/>
    </source>
</evidence>
<evidence type="ECO:0000256" key="1">
    <source>
        <dbReference type="ARBA" id="ARBA00004123"/>
    </source>
</evidence>
<dbReference type="AlphaFoldDB" id="A0A9D4ZGC5"/>
<feature type="region of interest" description="Disordered" evidence="7">
    <location>
        <begin position="697"/>
        <end position="756"/>
    </location>
</feature>
<comment type="subcellular location">
    <subcellularLocation>
        <location evidence="1">Nucleus</location>
    </subcellularLocation>
</comment>
<keyword evidence="2" id="KW-0677">Repeat</keyword>